<evidence type="ECO:0000256" key="1">
    <source>
        <dbReference type="SAM" id="MobiDB-lite"/>
    </source>
</evidence>
<keyword evidence="2" id="KW-1185">Reference proteome</keyword>
<dbReference type="AlphaFoldDB" id="A0A0N5ANY0"/>
<accession>A0A0N5ANY0</accession>
<name>A0A0N5ANY0_9BILA</name>
<evidence type="ECO:0000313" key="3">
    <source>
        <dbReference type="WBParaSite" id="SMUV_0000633501-mRNA-1"/>
    </source>
</evidence>
<reference evidence="3" key="1">
    <citation type="submission" date="2017-02" db="UniProtKB">
        <authorList>
            <consortium name="WormBaseParasite"/>
        </authorList>
    </citation>
    <scope>IDENTIFICATION</scope>
</reference>
<proteinExistence type="predicted"/>
<dbReference type="Proteomes" id="UP000046393">
    <property type="component" value="Unplaced"/>
</dbReference>
<feature type="region of interest" description="Disordered" evidence="1">
    <location>
        <begin position="9"/>
        <end position="57"/>
    </location>
</feature>
<evidence type="ECO:0000313" key="2">
    <source>
        <dbReference type="Proteomes" id="UP000046393"/>
    </source>
</evidence>
<protein>
    <submittedName>
        <fullName evidence="3">Uncharacterized protein</fullName>
    </submittedName>
</protein>
<organism evidence="2 3">
    <name type="scientific">Syphacia muris</name>
    <dbReference type="NCBI Taxonomy" id="451379"/>
    <lineage>
        <taxon>Eukaryota</taxon>
        <taxon>Metazoa</taxon>
        <taxon>Ecdysozoa</taxon>
        <taxon>Nematoda</taxon>
        <taxon>Chromadorea</taxon>
        <taxon>Rhabditida</taxon>
        <taxon>Spirurina</taxon>
        <taxon>Oxyuridomorpha</taxon>
        <taxon>Oxyuroidea</taxon>
        <taxon>Oxyuridae</taxon>
        <taxon>Syphacia</taxon>
    </lineage>
</organism>
<sequence length="107" mass="12207">MMCDIMEMEGINSMKDNSDDVRPDIGPQMISRKEPKRQKKPSVREYQNSPIQQRLPRKAQLTRTQLLMVQIKASIVAEKNKPKKGIKFFGTLFVGKANASTELSSRL</sequence>
<dbReference type="WBParaSite" id="SMUV_0000633501-mRNA-1">
    <property type="protein sequence ID" value="SMUV_0000633501-mRNA-1"/>
    <property type="gene ID" value="SMUV_0000633501"/>
</dbReference>